<organism evidence="1 2">
    <name type="scientific">Asparagus officinalis</name>
    <name type="common">Garden asparagus</name>
    <dbReference type="NCBI Taxonomy" id="4686"/>
    <lineage>
        <taxon>Eukaryota</taxon>
        <taxon>Viridiplantae</taxon>
        <taxon>Streptophyta</taxon>
        <taxon>Embryophyta</taxon>
        <taxon>Tracheophyta</taxon>
        <taxon>Spermatophyta</taxon>
        <taxon>Magnoliopsida</taxon>
        <taxon>Liliopsida</taxon>
        <taxon>Asparagales</taxon>
        <taxon>Asparagaceae</taxon>
        <taxon>Asparagoideae</taxon>
        <taxon>Asparagus</taxon>
    </lineage>
</organism>
<sequence>MLLGASRVDRVEKRKNLRKVSVHGPRRATEVETEVVCIDDGLPTREEGVDLQRVKAETEALGGGDILLEIEVLTRGERALDALAESTYH</sequence>
<dbReference type="Gramene" id="ONK68068">
    <property type="protein sequence ID" value="ONK68068"/>
    <property type="gene ID" value="A4U43_C05F7080"/>
</dbReference>
<accession>A0A5P1EPY7</accession>
<gene>
    <name evidence="1" type="ORF">A4U43_C05F7080</name>
</gene>
<proteinExistence type="predicted"/>
<reference evidence="2" key="1">
    <citation type="journal article" date="2017" name="Nat. Commun.">
        <title>The asparagus genome sheds light on the origin and evolution of a young Y chromosome.</title>
        <authorList>
            <person name="Harkess A."/>
            <person name="Zhou J."/>
            <person name="Xu C."/>
            <person name="Bowers J.E."/>
            <person name="Van der Hulst R."/>
            <person name="Ayyampalayam S."/>
            <person name="Mercati F."/>
            <person name="Riccardi P."/>
            <person name="McKain M.R."/>
            <person name="Kakrana A."/>
            <person name="Tang H."/>
            <person name="Ray J."/>
            <person name="Groenendijk J."/>
            <person name="Arikit S."/>
            <person name="Mathioni S.M."/>
            <person name="Nakano M."/>
            <person name="Shan H."/>
            <person name="Telgmann-Rauber A."/>
            <person name="Kanno A."/>
            <person name="Yue Z."/>
            <person name="Chen H."/>
            <person name="Li W."/>
            <person name="Chen Y."/>
            <person name="Xu X."/>
            <person name="Zhang Y."/>
            <person name="Luo S."/>
            <person name="Chen H."/>
            <person name="Gao J."/>
            <person name="Mao Z."/>
            <person name="Pires J.C."/>
            <person name="Luo M."/>
            <person name="Kudrna D."/>
            <person name="Wing R.A."/>
            <person name="Meyers B.C."/>
            <person name="Yi K."/>
            <person name="Kong H."/>
            <person name="Lavrijsen P."/>
            <person name="Sunseri F."/>
            <person name="Falavigna A."/>
            <person name="Ye Y."/>
            <person name="Leebens-Mack J.H."/>
            <person name="Chen G."/>
        </authorList>
    </citation>
    <scope>NUCLEOTIDE SEQUENCE [LARGE SCALE GENOMIC DNA]</scope>
    <source>
        <strain evidence="2">cv. DH0086</strain>
    </source>
</reference>
<dbReference type="Proteomes" id="UP000243459">
    <property type="component" value="Chromosome 5"/>
</dbReference>
<name>A0A5P1EPY7_ASPOF</name>
<dbReference type="AlphaFoldDB" id="A0A5P1EPY7"/>
<protein>
    <submittedName>
        <fullName evidence="1">Uncharacterized protein</fullName>
    </submittedName>
</protein>
<keyword evidence="2" id="KW-1185">Reference proteome</keyword>
<evidence type="ECO:0000313" key="2">
    <source>
        <dbReference type="Proteomes" id="UP000243459"/>
    </source>
</evidence>
<dbReference type="EMBL" id="CM007385">
    <property type="protein sequence ID" value="ONK68068.1"/>
    <property type="molecule type" value="Genomic_DNA"/>
</dbReference>
<evidence type="ECO:0000313" key="1">
    <source>
        <dbReference type="EMBL" id="ONK68068.1"/>
    </source>
</evidence>